<accession>A0A364LJH0</accession>
<name>A0A364LJH0_9GAMM</name>
<comment type="caution">
    <text evidence="1">The sequence shown here is derived from an EMBL/GenBank/DDBJ whole genome shotgun (WGS) entry which is preliminary data.</text>
</comment>
<sequence>MKEEGFIVFMKNEWQISLKEFTPAIIREATDHCLKRKQLPPTLPQFYDLCRTLHIREKEQEALKNRAPNERATPASLEVGRRYLKLIKQMLHSN</sequence>
<evidence type="ECO:0008006" key="3">
    <source>
        <dbReference type="Google" id="ProtNLM"/>
    </source>
</evidence>
<gene>
    <name evidence="1" type="ORF">B1207_07565</name>
</gene>
<evidence type="ECO:0000313" key="1">
    <source>
        <dbReference type="EMBL" id="RAP36654.1"/>
    </source>
</evidence>
<reference evidence="1 2" key="1">
    <citation type="submission" date="2017-02" db="EMBL/GenBank/DDBJ databases">
        <title>Legionella quilivanii strain from human: case report and whole genome sequencing analysis.</title>
        <authorList>
            <person name="Lalancette C."/>
            <person name="Leduc J.-M."/>
            <person name="Levesque S."/>
            <person name="Fournier E."/>
            <person name="Saoud J."/>
            <person name="Faucher S.P."/>
            <person name="Bernard K."/>
            <person name="Martineau C."/>
            <person name="Longtin J."/>
        </authorList>
    </citation>
    <scope>NUCLEOTIDE SEQUENCE [LARGE SCALE GENOMIC DNA]</scope>
    <source>
        <strain evidence="1 2">ID143958</strain>
    </source>
</reference>
<dbReference type="RefSeq" id="WP_112219385.1">
    <property type="nucleotide sequence ID" value="NZ_MVJN01000005.1"/>
</dbReference>
<dbReference type="Proteomes" id="UP000249458">
    <property type="component" value="Unassembled WGS sequence"/>
</dbReference>
<evidence type="ECO:0000313" key="2">
    <source>
        <dbReference type="Proteomes" id="UP000249458"/>
    </source>
</evidence>
<proteinExistence type="predicted"/>
<dbReference type="EMBL" id="MVJN01000005">
    <property type="protein sequence ID" value="RAP36654.1"/>
    <property type="molecule type" value="Genomic_DNA"/>
</dbReference>
<protein>
    <recommendedName>
        <fullName evidence="3">Legionella vir region protein</fullName>
    </recommendedName>
</protein>
<dbReference type="AlphaFoldDB" id="A0A364LJH0"/>
<organism evidence="1 2">
    <name type="scientific">Legionella quinlivanii</name>
    <dbReference type="NCBI Taxonomy" id="45073"/>
    <lineage>
        <taxon>Bacteria</taxon>
        <taxon>Pseudomonadati</taxon>
        <taxon>Pseudomonadota</taxon>
        <taxon>Gammaproteobacteria</taxon>
        <taxon>Legionellales</taxon>
        <taxon>Legionellaceae</taxon>
        <taxon>Legionella</taxon>
    </lineage>
</organism>